<name>A0A0S7WVX5_UNCT6</name>
<feature type="domain" description="AAA+ ATPase" evidence="4">
    <location>
        <begin position="1"/>
        <end position="155"/>
    </location>
</feature>
<dbReference type="Pfam" id="PF03266">
    <property type="entry name" value="NTPase_1"/>
    <property type="match status" value="1"/>
</dbReference>
<keyword evidence="3" id="KW-0067">ATP-binding</keyword>
<dbReference type="Gene3D" id="3.40.50.300">
    <property type="entry name" value="P-loop containing nucleotide triphosphate hydrolases"/>
    <property type="match status" value="1"/>
</dbReference>
<dbReference type="STRING" id="1703770.AMJ39_01160"/>
<dbReference type="PANTHER" id="PTHR43146:SF1">
    <property type="entry name" value="CANCER-RELATED NUCLEOSIDE-TRIPHOSPHATASE"/>
    <property type="match status" value="1"/>
</dbReference>
<dbReference type="SMART" id="SM00382">
    <property type="entry name" value="AAA"/>
    <property type="match status" value="1"/>
</dbReference>
<sequence length="175" mass="19362">MGTNVLLTGTPGVGKTTLIRKSLDRLDVRCGGFYTEEIREGRRRVGFGIVSLAGDRGILAHVDIKSRSRVGRYGVNVDDIERIGVRALEGALRDSDLIVIDEIARMELYAPSFKRMVICCLDSPKPVLGTIQERKDPFLADIRRRDDVTVVRVTEANRDALVPRILDALGTITSL</sequence>
<evidence type="ECO:0000313" key="6">
    <source>
        <dbReference type="Proteomes" id="UP000052008"/>
    </source>
</evidence>
<dbReference type="PANTHER" id="PTHR43146">
    <property type="entry name" value="CANCER-RELATED NUCLEOSIDE-TRIPHOSPHATASE"/>
    <property type="match status" value="1"/>
</dbReference>
<dbReference type="InterPro" id="IPR027417">
    <property type="entry name" value="P-loop_NTPase"/>
</dbReference>
<evidence type="ECO:0000256" key="3">
    <source>
        <dbReference type="ARBA" id="ARBA00022840"/>
    </source>
</evidence>
<reference evidence="5 6" key="1">
    <citation type="journal article" date="2015" name="Microbiome">
        <title>Genomic resolution of linkages in carbon, nitrogen, and sulfur cycling among widespread estuary sediment bacteria.</title>
        <authorList>
            <person name="Baker B.J."/>
            <person name="Lazar C.S."/>
            <person name="Teske A.P."/>
            <person name="Dick G.J."/>
        </authorList>
    </citation>
    <scope>NUCLEOTIDE SEQUENCE [LARGE SCALE GENOMIC DNA]</scope>
    <source>
        <strain evidence="5">DG_24</strain>
    </source>
</reference>
<dbReference type="GO" id="GO:0017111">
    <property type="term" value="F:ribonucleoside triphosphate phosphatase activity"/>
    <property type="evidence" value="ECO:0007669"/>
    <property type="project" value="InterPro"/>
</dbReference>
<evidence type="ECO:0000313" key="5">
    <source>
        <dbReference type="EMBL" id="KPJ54366.1"/>
    </source>
</evidence>
<comment type="caution">
    <text evidence="5">The sequence shown here is derived from an EMBL/GenBank/DDBJ whole genome shotgun (WGS) entry which is preliminary data.</text>
</comment>
<dbReference type="Proteomes" id="UP000052008">
    <property type="component" value="Unassembled WGS sequence"/>
</dbReference>
<dbReference type="NCBIfam" id="NF010248">
    <property type="entry name" value="PRK13695.1"/>
    <property type="match status" value="1"/>
</dbReference>
<dbReference type="InterPro" id="IPR003593">
    <property type="entry name" value="AAA+_ATPase"/>
</dbReference>
<organism evidence="5 6">
    <name type="scientific">candidate division TA06 bacterium DG_24</name>
    <dbReference type="NCBI Taxonomy" id="1703770"/>
    <lineage>
        <taxon>Bacteria</taxon>
        <taxon>Bacteria division TA06</taxon>
    </lineage>
</organism>
<dbReference type="AlphaFoldDB" id="A0A0S7WVX5"/>
<evidence type="ECO:0000259" key="4">
    <source>
        <dbReference type="SMART" id="SM00382"/>
    </source>
</evidence>
<evidence type="ECO:0000256" key="1">
    <source>
        <dbReference type="ARBA" id="ARBA00022741"/>
    </source>
</evidence>
<dbReference type="InterPro" id="IPR004948">
    <property type="entry name" value="Nuc-triphosphatase_THEP1"/>
</dbReference>
<dbReference type="HAMAP" id="MF_00796">
    <property type="entry name" value="NTPase_1"/>
    <property type="match status" value="1"/>
</dbReference>
<dbReference type="GO" id="GO:0005524">
    <property type="term" value="F:ATP binding"/>
    <property type="evidence" value="ECO:0007669"/>
    <property type="project" value="UniProtKB-KW"/>
</dbReference>
<keyword evidence="2" id="KW-0378">Hydrolase</keyword>
<keyword evidence="1" id="KW-0547">Nucleotide-binding</keyword>
<proteinExistence type="inferred from homology"/>
<evidence type="ECO:0000256" key="2">
    <source>
        <dbReference type="ARBA" id="ARBA00022801"/>
    </source>
</evidence>
<dbReference type="SUPFAM" id="SSF52540">
    <property type="entry name" value="P-loop containing nucleoside triphosphate hydrolases"/>
    <property type="match status" value="1"/>
</dbReference>
<dbReference type="CDD" id="cd19482">
    <property type="entry name" value="RecA-like_Thep1"/>
    <property type="match status" value="1"/>
</dbReference>
<dbReference type="EMBL" id="LIZS01000004">
    <property type="protein sequence ID" value="KPJ54366.1"/>
    <property type="molecule type" value="Genomic_DNA"/>
</dbReference>
<gene>
    <name evidence="5" type="ORF">AMJ39_01160</name>
</gene>
<protein>
    <recommendedName>
        <fullName evidence="4">AAA+ ATPase domain-containing protein</fullName>
    </recommendedName>
</protein>
<accession>A0A0S7WVX5</accession>